<feature type="domain" description="FAD-binding PCMH-type" evidence="6">
    <location>
        <begin position="51"/>
        <end position="223"/>
    </location>
</feature>
<dbReference type="InterPro" id="IPR016167">
    <property type="entry name" value="FAD-bd_PCMH_sub1"/>
</dbReference>
<proteinExistence type="inferred from homology"/>
<dbReference type="InterPro" id="IPR012951">
    <property type="entry name" value="BBE"/>
</dbReference>
<name>A0A4S4L905_9AGAM</name>
<keyword evidence="8" id="KW-1185">Reference proteome</keyword>
<dbReference type="PANTHER" id="PTHR42973">
    <property type="entry name" value="BINDING OXIDOREDUCTASE, PUTATIVE (AFU_ORTHOLOGUE AFUA_1G17690)-RELATED"/>
    <property type="match status" value="1"/>
</dbReference>
<dbReference type="Gene3D" id="3.40.462.20">
    <property type="match status" value="1"/>
</dbReference>
<dbReference type="OrthoDB" id="415825at2759"/>
<dbReference type="InterPro" id="IPR036318">
    <property type="entry name" value="FAD-bd_PCMH-like_sf"/>
</dbReference>
<protein>
    <recommendedName>
        <fullName evidence="6">FAD-binding PCMH-type domain-containing protein</fullName>
    </recommendedName>
</protein>
<dbReference type="InterPro" id="IPR016166">
    <property type="entry name" value="FAD-bd_PCMH"/>
</dbReference>
<comment type="cofactor">
    <cofactor evidence="1">
        <name>FAD</name>
        <dbReference type="ChEBI" id="CHEBI:57692"/>
    </cofactor>
</comment>
<dbReference type="PANTHER" id="PTHR42973:SF39">
    <property type="entry name" value="FAD-BINDING PCMH-TYPE DOMAIN-CONTAINING PROTEIN"/>
    <property type="match status" value="1"/>
</dbReference>
<dbReference type="GO" id="GO:0071949">
    <property type="term" value="F:FAD binding"/>
    <property type="evidence" value="ECO:0007669"/>
    <property type="project" value="InterPro"/>
</dbReference>
<dbReference type="AlphaFoldDB" id="A0A4S4L905"/>
<evidence type="ECO:0000256" key="3">
    <source>
        <dbReference type="ARBA" id="ARBA00022630"/>
    </source>
</evidence>
<evidence type="ECO:0000256" key="5">
    <source>
        <dbReference type="ARBA" id="ARBA00023002"/>
    </source>
</evidence>
<gene>
    <name evidence="7" type="ORF">EW145_g2912</name>
</gene>
<comment type="caution">
    <text evidence="7">The sequence shown here is derived from an EMBL/GenBank/DDBJ whole genome shotgun (WGS) entry which is preliminary data.</text>
</comment>
<comment type="similarity">
    <text evidence="2">Belongs to the oxygen-dependent FAD-linked oxidoreductase family.</text>
</comment>
<sequence length="656" mass="72339">MVVHPPTSMLPKSSALFAMASFAEFKSAFKGDIVTPEHPDYENAIQRWAVNATRRAKIVAFVKDANDASLAVKYAREMSLPIAIRGGGHNPAGSSSSEGGLVVDLSRYINGCRVDAEKKLAYAGGGAIWQTVDEVAIKSGLATVAGTVNHTGVGGLTLGGGYGWLSSSYGLVIDNLIQVTMVVADGSILIANESENSDLFWAIRGGGCNFGICCEFVYRLHEQPRTVYSGILIFPPPLVDQVINVTADWWKKGPGPKTSLLQVISRGPAPDYAPGIVIIPFFNGTVEEGRAEFKAFLDLNPIDLTGETPYEKLNTLQNPNVRHGQCIYMRGVTQHEYSPAVAKQVYERMCDISSKDMRISVLFELFPLDKIRSVAKDATAFNLRGPESNVLCICAWDEDTSEYGARGRNAAFVMSDIVSSAEESPETSKMRAYGNYVGDEKLECDRARKVFGNNYPRLQQIKKKYDPEVVFSKWFSIIPEIDLSASQFSPSPQHYCLTFTIFTETIINFRPRRPLHTSLYFASTHSKVTIIHTIMATACYESSTQYSAAAVSHYLQDGQRRSSRPDAANAHYLSHLYTRFIRRAWKRISRVTRKPERASVLPDGFVLINARYGARGGAFSSRERCATSSSSISTRIILFSILFALCKYSDSAPSRA</sequence>
<dbReference type="Proteomes" id="UP000308199">
    <property type="component" value="Unassembled WGS sequence"/>
</dbReference>
<evidence type="ECO:0000259" key="6">
    <source>
        <dbReference type="PROSITE" id="PS51387"/>
    </source>
</evidence>
<dbReference type="Pfam" id="PF01565">
    <property type="entry name" value="FAD_binding_4"/>
    <property type="match status" value="1"/>
</dbReference>
<evidence type="ECO:0000313" key="8">
    <source>
        <dbReference type="Proteomes" id="UP000308199"/>
    </source>
</evidence>
<keyword evidence="4" id="KW-0274">FAD</keyword>
<dbReference type="InterPro" id="IPR006094">
    <property type="entry name" value="Oxid_FAD_bind_N"/>
</dbReference>
<dbReference type="Gene3D" id="3.30.43.10">
    <property type="entry name" value="Uridine Diphospho-n-acetylenolpyruvylglucosamine Reductase, domain 2"/>
    <property type="match status" value="1"/>
</dbReference>
<dbReference type="PROSITE" id="PS51387">
    <property type="entry name" value="FAD_PCMH"/>
    <property type="match status" value="1"/>
</dbReference>
<accession>A0A4S4L905</accession>
<reference evidence="7 8" key="1">
    <citation type="submission" date="2019-02" db="EMBL/GenBank/DDBJ databases">
        <title>Genome sequencing of the rare red list fungi Phellinidium pouzarii.</title>
        <authorList>
            <person name="Buettner E."/>
            <person name="Kellner H."/>
        </authorList>
    </citation>
    <scope>NUCLEOTIDE SEQUENCE [LARGE SCALE GENOMIC DNA]</scope>
    <source>
        <strain evidence="7 8">DSM 108285</strain>
    </source>
</reference>
<evidence type="ECO:0000313" key="7">
    <source>
        <dbReference type="EMBL" id="THH08126.1"/>
    </source>
</evidence>
<dbReference type="EMBL" id="SGPK01000112">
    <property type="protein sequence ID" value="THH08126.1"/>
    <property type="molecule type" value="Genomic_DNA"/>
</dbReference>
<dbReference type="InterPro" id="IPR050416">
    <property type="entry name" value="FAD-linked_Oxidoreductase"/>
</dbReference>
<dbReference type="Pfam" id="PF08031">
    <property type="entry name" value="BBE"/>
    <property type="match status" value="1"/>
</dbReference>
<evidence type="ECO:0000256" key="1">
    <source>
        <dbReference type="ARBA" id="ARBA00001974"/>
    </source>
</evidence>
<dbReference type="Gene3D" id="3.30.465.10">
    <property type="match status" value="1"/>
</dbReference>
<evidence type="ECO:0000256" key="2">
    <source>
        <dbReference type="ARBA" id="ARBA00005466"/>
    </source>
</evidence>
<keyword evidence="5" id="KW-0560">Oxidoreductase</keyword>
<dbReference type="SUPFAM" id="SSF56176">
    <property type="entry name" value="FAD-binding/transporter-associated domain-like"/>
    <property type="match status" value="1"/>
</dbReference>
<dbReference type="InterPro" id="IPR016169">
    <property type="entry name" value="FAD-bd_PCMH_sub2"/>
</dbReference>
<organism evidence="7 8">
    <name type="scientific">Phellinidium pouzarii</name>
    <dbReference type="NCBI Taxonomy" id="167371"/>
    <lineage>
        <taxon>Eukaryota</taxon>
        <taxon>Fungi</taxon>
        <taxon>Dikarya</taxon>
        <taxon>Basidiomycota</taxon>
        <taxon>Agaricomycotina</taxon>
        <taxon>Agaricomycetes</taxon>
        <taxon>Hymenochaetales</taxon>
        <taxon>Hymenochaetaceae</taxon>
        <taxon>Phellinidium</taxon>
    </lineage>
</organism>
<keyword evidence="3" id="KW-0285">Flavoprotein</keyword>
<evidence type="ECO:0000256" key="4">
    <source>
        <dbReference type="ARBA" id="ARBA00022827"/>
    </source>
</evidence>
<dbReference type="GO" id="GO:0016491">
    <property type="term" value="F:oxidoreductase activity"/>
    <property type="evidence" value="ECO:0007669"/>
    <property type="project" value="UniProtKB-KW"/>
</dbReference>